<organism evidence="2 3">
    <name type="scientific">Lactiplantibacillus paraplantarum</name>
    <dbReference type="NCBI Taxonomy" id="60520"/>
    <lineage>
        <taxon>Bacteria</taxon>
        <taxon>Bacillati</taxon>
        <taxon>Bacillota</taxon>
        <taxon>Bacilli</taxon>
        <taxon>Lactobacillales</taxon>
        <taxon>Lactobacillaceae</taxon>
        <taxon>Lactiplantibacillus</taxon>
    </lineage>
</organism>
<dbReference type="SUPFAM" id="SSF53597">
    <property type="entry name" value="Dihydrofolate reductase-like"/>
    <property type="match status" value="1"/>
</dbReference>
<dbReference type="Proteomes" id="UP000292648">
    <property type="component" value="Unassembled WGS sequence"/>
</dbReference>
<name>A0A4Q9Y1A7_9LACO</name>
<dbReference type="InterPro" id="IPR024072">
    <property type="entry name" value="DHFR-like_dom_sf"/>
</dbReference>
<feature type="domain" description="Bacterial bifunctional deaminase-reductase C-terminal" evidence="1">
    <location>
        <begin position="3"/>
        <end position="167"/>
    </location>
</feature>
<proteinExistence type="predicted"/>
<evidence type="ECO:0000259" key="1">
    <source>
        <dbReference type="Pfam" id="PF01872"/>
    </source>
</evidence>
<dbReference type="GO" id="GO:0008703">
    <property type="term" value="F:5-amino-6-(5-phosphoribosylamino)uracil reductase activity"/>
    <property type="evidence" value="ECO:0007669"/>
    <property type="project" value="InterPro"/>
</dbReference>
<accession>A0A4Q9Y1A7</accession>
<dbReference type="AlphaFoldDB" id="A0A4Q9Y1A7"/>
<sequence length="179" mass="20150">MRKVQFYGAISIDGYLATKDNRLDWLFQTAGASDAPTEAFMQQVDTAIMGRHTYEYTMEQTTDQLINPYNPATRNIVMTSQPHTGDERTQFTNTPVTEIVEELRRAAGHNIWIVGGAGVLMPLLAANLIDELYIQIAPVILGDCIPLFNAINQQQRFELVTTNQYGQLAEVHFQRLSVD</sequence>
<protein>
    <submittedName>
        <fullName evidence="2">Dihydrofolate reductase</fullName>
    </submittedName>
</protein>
<dbReference type="InterPro" id="IPR002734">
    <property type="entry name" value="RibDG_C"/>
</dbReference>
<dbReference type="EMBL" id="SEHH01000087">
    <property type="protein sequence ID" value="TBX39912.1"/>
    <property type="molecule type" value="Genomic_DNA"/>
</dbReference>
<dbReference type="Gene3D" id="3.40.430.10">
    <property type="entry name" value="Dihydrofolate Reductase, subunit A"/>
    <property type="match status" value="1"/>
</dbReference>
<comment type="caution">
    <text evidence="2">The sequence shown here is derived from an EMBL/GenBank/DDBJ whole genome shotgun (WGS) entry which is preliminary data.</text>
</comment>
<evidence type="ECO:0000313" key="2">
    <source>
        <dbReference type="EMBL" id="TBX39912.1"/>
    </source>
</evidence>
<dbReference type="PANTHER" id="PTHR38011:SF11">
    <property type="entry name" value="2,5-DIAMINO-6-RIBOSYLAMINO-4(3H)-PYRIMIDINONE 5'-PHOSPHATE REDUCTASE"/>
    <property type="match status" value="1"/>
</dbReference>
<dbReference type="PANTHER" id="PTHR38011">
    <property type="entry name" value="DIHYDROFOLATE REDUCTASE FAMILY PROTEIN (AFU_ORTHOLOGUE AFUA_8G06820)"/>
    <property type="match status" value="1"/>
</dbReference>
<reference evidence="2 3" key="1">
    <citation type="submission" date="2019-01" db="EMBL/GenBank/DDBJ databases">
        <title>Draft genome sequence of Lactobacillus paraplantarum OSY-TC318, a Producer of the novel lantibiotic Paraplantaracin TC318.</title>
        <authorList>
            <person name="Hussein W.E."/>
            <person name="Huang E."/>
            <person name="Yousef A.E."/>
        </authorList>
    </citation>
    <scope>NUCLEOTIDE SEQUENCE [LARGE SCALE GENOMIC DNA]</scope>
    <source>
        <strain evidence="2 3">OSY-TC318</strain>
    </source>
</reference>
<dbReference type="Pfam" id="PF01872">
    <property type="entry name" value="RibD_C"/>
    <property type="match status" value="1"/>
</dbReference>
<evidence type="ECO:0000313" key="3">
    <source>
        <dbReference type="Proteomes" id="UP000292648"/>
    </source>
</evidence>
<dbReference type="GO" id="GO:0009231">
    <property type="term" value="P:riboflavin biosynthetic process"/>
    <property type="evidence" value="ECO:0007669"/>
    <property type="project" value="InterPro"/>
</dbReference>
<dbReference type="InterPro" id="IPR050765">
    <property type="entry name" value="Riboflavin_Biosynth_HTPR"/>
</dbReference>
<gene>
    <name evidence="2" type="ORF">EUZ87_11885</name>
</gene>